<evidence type="ECO:0000313" key="7">
    <source>
        <dbReference type="EMBL" id="RII42397.1"/>
    </source>
</evidence>
<keyword evidence="2" id="KW-0805">Transcription regulation</keyword>
<accession>A0A399JCW1</accession>
<proteinExistence type="inferred from homology"/>
<comment type="similarity">
    <text evidence="1">Belongs to the sigma-70 factor family. ECF subfamily.</text>
</comment>
<dbReference type="SUPFAM" id="SSF88659">
    <property type="entry name" value="Sigma3 and sigma4 domains of RNA polymerase sigma factors"/>
    <property type="match status" value="1"/>
</dbReference>
<sequence>MTEHNACPLPDPRFRSLRATEAEELGVLVERCAAGDREAFAELYKVVAPIVHGVCRRVMVDRGLAEETAQDVMVELWSKSAGYRPERGTVFAWAATVAHRRSVDRVRSEVSRRRREAALPEERELDGTDEALLREEDGRRVRDCLETLTELESQAVVHAYYDGLSYTEVATRLASPLPTVKSRIRSGLIRLRGCLEGN</sequence>
<keyword evidence="4" id="KW-0804">Transcription</keyword>
<evidence type="ECO:0000313" key="8">
    <source>
        <dbReference type="Proteomes" id="UP000265419"/>
    </source>
</evidence>
<dbReference type="InterPro" id="IPR014284">
    <property type="entry name" value="RNA_pol_sigma-70_dom"/>
</dbReference>
<name>A0A399JCW1_9MICC</name>
<evidence type="ECO:0000259" key="6">
    <source>
        <dbReference type="Pfam" id="PF08281"/>
    </source>
</evidence>
<dbReference type="GO" id="GO:0003677">
    <property type="term" value="F:DNA binding"/>
    <property type="evidence" value="ECO:0007669"/>
    <property type="project" value="InterPro"/>
</dbReference>
<dbReference type="PANTHER" id="PTHR43133">
    <property type="entry name" value="RNA POLYMERASE ECF-TYPE SIGMA FACTO"/>
    <property type="match status" value="1"/>
</dbReference>
<dbReference type="Pfam" id="PF04542">
    <property type="entry name" value="Sigma70_r2"/>
    <property type="match status" value="1"/>
</dbReference>
<reference evidence="7 8" key="1">
    <citation type="submission" date="2018-07" db="EMBL/GenBank/DDBJ databases">
        <title>Arthrobacter sp. nov., isolated from raw cow's milk with high bacterial count.</title>
        <authorList>
            <person name="Hahne J."/>
            <person name="Isele D."/>
            <person name="Lipski A."/>
        </authorList>
    </citation>
    <scope>NUCLEOTIDE SEQUENCE [LARGE SCALE GENOMIC DNA]</scope>
    <source>
        <strain evidence="7 8">JZ R-35</strain>
    </source>
</reference>
<gene>
    <name evidence="7" type="ORF">DWB68_07530</name>
</gene>
<evidence type="ECO:0000256" key="4">
    <source>
        <dbReference type="ARBA" id="ARBA00023163"/>
    </source>
</evidence>
<dbReference type="AlphaFoldDB" id="A0A399JCW1"/>
<keyword evidence="8" id="KW-1185">Reference proteome</keyword>
<dbReference type="SUPFAM" id="SSF88946">
    <property type="entry name" value="Sigma2 domain of RNA polymerase sigma factors"/>
    <property type="match status" value="1"/>
</dbReference>
<dbReference type="InterPro" id="IPR013249">
    <property type="entry name" value="RNA_pol_sigma70_r4_t2"/>
</dbReference>
<dbReference type="GO" id="GO:0016987">
    <property type="term" value="F:sigma factor activity"/>
    <property type="evidence" value="ECO:0007669"/>
    <property type="project" value="UniProtKB-KW"/>
</dbReference>
<keyword evidence="3" id="KW-0731">Sigma factor</keyword>
<organism evidence="7 8">
    <name type="scientific">Galactobacter valiniphilus</name>
    <dbReference type="NCBI Taxonomy" id="2676122"/>
    <lineage>
        <taxon>Bacteria</taxon>
        <taxon>Bacillati</taxon>
        <taxon>Actinomycetota</taxon>
        <taxon>Actinomycetes</taxon>
        <taxon>Micrococcales</taxon>
        <taxon>Micrococcaceae</taxon>
        <taxon>Galactobacter</taxon>
    </lineage>
</organism>
<dbReference type="InterPro" id="IPR007627">
    <property type="entry name" value="RNA_pol_sigma70_r2"/>
</dbReference>
<feature type="domain" description="RNA polymerase sigma factor 70 region 4 type 2" evidence="6">
    <location>
        <begin position="139"/>
        <end position="190"/>
    </location>
</feature>
<dbReference type="Proteomes" id="UP000265419">
    <property type="component" value="Unassembled WGS sequence"/>
</dbReference>
<evidence type="ECO:0000256" key="1">
    <source>
        <dbReference type="ARBA" id="ARBA00010641"/>
    </source>
</evidence>
<dbReference type="InterPro" id="IPR013325">
    <property type="entry name" value="RNA_pol_sigma_r2"/>
</dbReference>
<evidence type="ECO:0000256" key="3">
    <source>
        <dbReference type="ARBA" id="ARBA00023082"/>
    </source>
</evidence>
<dbReference type="InterPro" id="IPR039425">
    <property type="entry name" value="RNA_pol_sigma-70-like"/>
</dbReference>
<dbReference type="NCBIfam" id="TIGR02937">
    <property type="entry name" value="sigma70-ECF"/>
    <property type="match status" value="1"/>
</dbReference>
<dbReference type="EMBL" id="QQXK01000012">
    <property type="protein sequence ID" value="RII42397.1"/>
    <property type="molecule type" value="Genomic_DNA"/>
</dbReference>
<feature type="domain" description="RNA polymerase sigma-70 region 2" evidence="5">
    <location>
        <begin position="43"/>
        <end position="109"/>
    </location>
</feature>
<evidence type="ECO:0000259" key="5">
    <source>
        <dbReference type="Pfam" id="PF04542"/>
    </source>
</evidence>
<dbReference type="Pfam" id="PF08281">
    <property type="entry name" value="Sigma70_r4_2"/>
    <property type="match status" value="1"/>
</dbReference>
<comment type="caution">
    <text evidence="7">The sequence shown here is derived from an EMBL/GenBank/DDBJ whole genome shotgun (WGS) entry which is preliminary data.</text>
</comment>
<dbReference type="InterPro" id="IPR036388">
    <property type="entry name" value="WH-like_DNA-bd_sf"/>
</dbReference>
<dbReference type="Gene3D" id="1.10.10.10">
    <property type="entry name" value="Winged helix-like DNA-binding domain superfamily/Winged helix DNA-binding domain"/>
    <property type="match status" value="1"/>
</dbReference>
<protein>
    <submittedName>
        <fullName evidence="7">RNA polymerase subunit sigma</fullName>
    </submittedName>
</protein>
<dbReference type="GO" id="GO:0006352">
    <property type="term" value="P:DNA-templated transcription initiation"/>
    <property type="evidence" value="ECO:0007669"/>
    <property type="project" value="InterPro"/>
</dbReference>
<dbReference type="PANTHER" id="PTHR43133:SF66">
    <property type="entry name" value="ECF RNA POLYMERASE SIGMA FACTOR SIGK"/>
    <property type="match status" value="1"/>
</dbReference>
<evidence type="ECO:0000256" key="2">
    <source>
        <dbReference type="ARBA" id="ARBA00023015"/>
    </source>
</evidence>
<dbReference type="RefSeq" id="WP_119424526.1">
    <property type="nucleotide sequence ID" value="NZ_QQXK01000012.1"/>
</dbReference>
<dbReference type="InterPro" id="IPR013324">
    <property type="entry name" value="RNA_pol_sigma_r3/r4-like"/>
</dbReference>
<dbReference type="Gene3D" id="1.10.1740.10">
    <property type="match status" value="1"/>
</dbReference>
<dbReference type="CDD" id="cd06171">
    <property type="entry name" value="Sigma70_r4"/>
    <property type="match status" value="1"/>
</dbReference>